<accession>A0ABT8GDZ1</accession>
<evidence type="ECO:0000313" key="3">
    <source>
        <dbReference type="Proteomes" id="UP001172708"/>
    </source>
</evidence>
<feature type="chain" id="PRO_5047374197" description="Lipoprotein" evidence="1">
    <location>
        <begin position="24"/>
        <end position="181"/>
    </location>
</feature>
<keyword evidence="3" id="KW-1185">Reference proteome</keyword>
<protein>
    <recommendedName>
        <fullName evidence="4">Lipoprotein</fullName>
    </recommendedName>
</protein>
<evidence type="ECO:0008006" key="4">
    <source>
        <dbReference type="Google" id="ProtNLM"/>
    </source>
</evidence>
<feature type="signal peptide" evidence="1">
    <location>
        <begin position="1"/>
        <end position="23"/>
    </location>
</feature>
<dbReference type="RefSeq" id="WP_301140823.1">
    <property type="nucleotide sequence ID" value="NZ_JAUHQA010000001.1"/>
</dbReference>
<proteinExistence type="predicted"/>
<comment type="caution">
    <text evidence="2">The sequence shown here is derived from an EMBL/GenBank/DDBJ whole genome shotgun (WGS) entry which is preliminary data.</text>
</comment>
<dbReference type="Proteomes" id="UP001172708">
    <property type="component" value="Unassembled WGS sequence"/>
</dbReference>
<dbReference type="PROSITE" id="PS51257">
    <property type="entry name" value="PROKAR_LIPOPROTEIN"/>
    <property type="match status" value="1"/>
</dbReference>
<organism evidence="2 3">
    <name type="scientific">Demequina muriae</name>
    <dbReference type="NCBI Taxonomy" id="3051664"/>
    <lineage>
        <taxon>Bacteria</taxon>
        <taxon>Bacillati</taxon>
        <taxon>Actinomycetota</taxon>
        <taxon>Actinomycetes</taxon>
        <taxon>Micrococcales</taxon>
        <taxon>Demequinaceae</taxon>
        <taxon>Demequina</taxon>
    </lineage>
</organism>
<dbReference type="EMBL" id="JAUHQA010000001">
    <property type="protein sequence ID" value="MDN4479648.1"/>
    <property type="molecule type" value="Genomic_DNA"/>
</dbReference>
<name>A0ABT8GDZ1_9MICO</name>
<sequence length="181" mass="19968">MIMRRTIAAVLCTLIAASLGGCAMPESELDEYREVAEELRVELDAQIPTELIRDEPIIEGSVSEGAQHGPGGEPSSPASWHLNHFRRLIDEPGSSQQTAQALQDHLTDEGWRYSREGTGSSGTSFTEGYRRSDEDDGLWYIQIIWAETSPDRVERVDVLIVSPTTVLGTDPPDAQWSAIDE</sequence>
<keyword evidence="1" id="KW-0732">Signal</keyword>
<reference evidence="2" key="1">
    <citation type="submission" date="2023-06" db="EMBL/GenBank/DDBJ databases">
        <title>Egi l300058.</title>
        <authorList>
            <person name="Gao L."/>
            <person name="Fang B.-Z."/>
            <person name="Li W.-J."/>
        </authorList>
    </citation>
    <scope>NUCLEOTIDE SEQUENCE</scope>
    <source>
        <strain evidence="2">EGI L300058</strain>
    </source>
</reference>
<evidence type="ECO:0000313" key="2">
    <source>
        <dbReference type="EMBL" id="MDN4479648.1"/>
    </source>
</evidence>
<evidence type="ECO:0000256" key="1">
    <source>
        <dbReference type="SAM" id="SignalP"/>
    </source>
</evidence>
<gene>
    <name evidence="2" type="ORF">QQX02_01745</name>
</gene>